<reference evidence="1 2" key="1">
    <citation type="journal article" date="2015" name="Nature">
        <title>rRNA introns, odd ribosomes, and small enigmatic genomes across a large radiation of phyla.</title>
        <authorList>
            <person name="Brown C.T."/>
            <person name="Hug L.A."/>
            <person name="Thomas B.C."/>
            <person name="Sharon I."/>
            <person name="Castelle C.J."/>
            <person name="Singh A."/>
            <person name="Wilkins M.J."/>
            <person name="Williams K.H."/>
            <person name="Banfield J.F."/>
        </authorList>
    </citation>
    <scope>NUCLEOTIDE SEQUENCE [LARGE SCALE GENOMIC DNA]</scope>
</reference>
<evidence type="ECO:0000313" key="2">
    <source>
        <dbReference type="Proteomes" id="UP000034119"/>
    </source>
</evidence>
<dbReference type="SUPFAM" id="SSF53474">
    <property type="entry name" value="alpha/beta-Hydrolases"/>
    <property type="match status" value="1"/>
</dbReference>
<dbReference type="PANTHER" id="PTHR15394:SF3">
    <property type="entry name" value="SERINE HYDROLASE RBBP9"/>
    <property type="match status" value="1"/>
</dbReference>
<dbReference type="STRING" id="1618342.UY40_C0001G0006"/>
<dbReference type="AlphaFoldDB" id="A0A0G1VI94"/>
<dbReference type="InterPro" id="IPR029058">
    <property type="entry name" value="AB_hydrolase_fold"/>
</dbReference>
<dbReference type="Gene3D" id="3.40.50.1820">
    <property type="entry name" value="alpha/beta hydrolase"/>
    <property type="match status" value="1"/>
</dbReference>
<organism evidence="1 2">
    <name type="scientific">candidate division CPR1 bacterium GW2011_GWC1_49_13</name>
    <dbReference type="NCBI Taxonomy" id="1618342"/>
    <lineage>
        <taxon>Bacteria</taxon>
        <taxon>candidate division CPR1</taxon>
    </lineage>
</organism>
<dbReference type="GO" id="GO:0016787">
    <property type="term" value="F:hydrolase activity"/>
    <property type="evidence" value="ECO:0007669"/>
    <property type="project" value="InterPro"/>
</dbReference>
<dbReference type="InterPro" id="IPR010662">
    <property type="entry name" value="RBBP9/YdeN"/>
</dbReference>
<dbReference type="Pfam" id="PF06821">
    <property type="entry name" value="Ser_hydrolase"/>
    <property type="match status" value="1"/>
</dbReference>
<accession>A0A0G1VI94</accession>
<dbReference type="PANTHER" id="PTHR15394">
    <property type="entry name" value="SERINE HYDROLASE RBBP9"/>
    <property type="match status" value="1"/>
</dbReference>
<proteinExistence type="predicted"/>
<gene>
    <name evidence="1" type="ORF">UY40_C0001G0006</name>
</gene>
<evidence type="ECO:0008006" key="3">
    <source>
        <dbReference type="Google" id="ProtNLM"/>
    </source>
</evidence>
<name>A0A0G1VI94_9BACT</name>
<dbReference type="Proteomes" id="UP000034119">
    <property type="component" value="Unassembled WGS sequence"/>
</dbReference>
<dbReference type="EMBL" id="LCPW01000001">
    <property type="protein sequence ID" value="KKW06228.1"/>
    <property type="molecule type" value="Genomic_DNA"/>
</dbReference>
<sequence length="190" mass="21197">MKFVILHGTKATPEDNWFPWLAYELEKIDHQTIRPQLPTPEGQTPENWVRGIEEAVANVGGPDEETVFVAHSMSPLAVCLYLEKLNRKVRAAFFIAGFAKKVGKDEIKKLNAPFVAINPNWSKVRANCPDIICFIGDDDPYVPMEIAQDFANKCGAEELIIITNGGHLSATAGFTKFPQLLEKIKAKFNI</sequence>
<evidence type="ECO:0000313" key="1">
    <source>
        <dbReference type="EMBL" id="KKW06228.1"/>
    </source>
</evidence>
<protein>
    <recommendedName>
        <fullName evidence="3">Alpha/beta hydrolase</fullName>
    </recommendedName>
</protein>
<comment type="caution">
    <text evidence="1">The sequence shown here is derived from an EMBL/GenBank/DDBJ whole genome shotgun (WGS) entry which is preliminary data.</text>
</comment>